<comment type="caution">
    <text evidence="9">The sequence shown here is derived from an EMBL/GenBank/DDBJ whole genome shotgun (WGS) entry which is preliminary data.</text>
</comment>
<dbReference type="GO" id="GO:0016829">
    <property type="term" value="F:lyase activity"/>
    <property type="evidence" value="ECO:0007669"/>
    <property type="project" value="UniProtKB-KW"/>
</dbReference>
<evidence type="ECO:0000256" key="5">
    <source>
        <dbReference type="ARBA" id="ARBA00023124"/>
    </source>
</evidence>
<keyword evidence="5" id="KW-0190">Covalent protein-DNA linkage</keyword>
<evidence type="ECO:0000256" key="3">
    <source>
        <dbReference type="ARBA" id="ARBA00022763"/>
    </source>
</evidence>
<reference evidence="9 10" key="1">
    <citation type="submission" date="2020-04" db="EMBL/GenBank/DDBJ databases">
        <authorList>
            <person name="Hitch T.C.A."/>
            <person name="Wylensek D."/>
            <person name="Clavel T."/>
        </authorList>
    </citation>
    <scope>NUCLEOTIDE SEQUENCE [LARGE SCALE GENOMIC DNA]</scope>
    <source>
        <strain evidence="9 10">105184</strain>
    </source>
</reference>
<keyword evidence="4 8" id="KW-0378">Hydrolase</keyword>
<proteinExistence type="inferred from homology"/>
<keyword evidence="3" id="KW-0227">DNA damage</keyword>
<dbReference type="EMBL" id="JABAGR010000003">
    <property type="protein sequence ID" value="NMF25668.1"/>
    <property type="molecule type" value="Genomic_DNA"/>
</dbReference>
<accession>A0A7X9TA31</accession>
<organism evidence="9 10">
    <name type="scientific">Parafannyhessea umbonata</name>
    <dbReference type="NCBI Taxonomy" id="604330"/>
    <lineage>
        <taxon>Bacteria</taxon>
        <taxon>Bacillati</taxon>
        <taxon>Actinomycetota</taxon>
        <taxon>Coriobacteriia</taxon>
        <taxon>Coriobacteriales</taxon>
        <taxon>Atopobiaceae</taxon>
        <taxon>Parafannyhessea</taxon>
    </lineage>
</organism>
<dbReference type="GO" id="GO:0008233">
    <property type="term" value="F:peptidase activity"/>
    <property type="evidence" value="ECO:0007669"/>
    <property type="project" value="UniProtKB-KW"/>
</dbReference>
<evidence type="ECO:0000256" key="2">
    <source>
        <dbReference type="ARBA" id="ARBA00022670"/>
    </source>
</evidence>
<dbReference type="RefSeq" id="WP_170103725.1">
    <property type="nucleotide sequence ID" value="NZ_JABAGR010000003.1"/>
</dbReference>
<keyword evidence="7" id="KW-0456">Lyase</keyword>
<evidence type="ECO:0000256" key="6">
    <source>
        <dbReference type="ARBA" id="ARBA00023125"/>
    </source>
</evidence>
<evidence type="ECO:0000313" key="10">
    <source>
        <dbReference type="Proteomes" id="UP000565613"/>
    </source>
</evidence>
<protein>
    <recommendedName>
        <fullName evidence="8">Abasic site processing protein</fullName>
        <ecNumber evidence="8">3.4.-.-</ecNumber>
    </recommendedName>
</protein>
<comment type="similarity">
    <text evidence="1 8">Belongs to the SOS response-associated peptidase family.</text>
</comment>
<keyword evidence="2 8" id="KW-0645">Protease</keyword>
<dbReference type="InterPro" id="IPR003738">
    <property type="entry name" value="SRAP"/>
</dbReference>
<dbReference type="Proteomes" id="UP000565613">
    <property type="component" value="Unassembled WGS sequence"/>
</dbReference>
<dbReference type="Gene3D" id="3.90.1680.10">
    <property type="entry name" value="SOS response associated peptidase-like"/>
    <property type="match status" value="1"/>
</dbReference>
<dbReference type="SUPFAM" id="SSF143081">
    <property type="entry name" value="BB1717-like"/>
    <property type="match status" value="1"/>
</dbReference>
<dbReference type="EC" id="3.4.-.-" evidence="8"/>
<evidence type="ECO:0000313" key="9">
    <source>
        <dbReference type="EMBL" id="NMF25668.1"/>
    </source>
</evidence>
<evidence type="ECO:0000256" key="8">
    <source>
        <dbReference type="RuleBase" id="RU364100"/>
    </source>
</evidence>
<dbReference type="GO" id="GO:0106300">
    <property type="term" value="P:protein-DNA covalent cross-linking repair"/>
    <property type="evidence" value="ECO:0007669"/>
    <property type="project" value="InterPro"/>
</dbReference>
<dbReference type="PANTHER" id="PTHR13604">
    <property type="entry name" value="DC12-RELATED"/>
    <property type="match status" value="1"/>
</dbReference>
<dbReference type="GO" id="GO:0006508">
    <property type="term" value="P:proteolysis"/>
    <property type="evidence" value="ECO:0007669"/>
    <property type="project" value="UniProtKB-KW"/>
</dbReference>
<dbReference type="PANTHER" id="PTHR13604:SF0">
    <property type="entry name" value="ABASIC SITE PROCESSING PROTEIN HMCES"/>
    <property type="match status" value="1"/>
</dbReference>
<dbReference type="InterPro" id="IPR036590">
    <property type="entry name" value="SRAP-like"/>
</dbReference>
<evidence type="ECO:0000256" key="7">
    <source>
        <dbReference type="ARBA" id="ARBA00023239"/>
    </source>
</evidence>
<name>A0A7X9TA31_9ACTN</name>
<dbReference type="GO" id="GO:0003697">
    <property type="term" value="F:single-stranded DNA binding"/>
    <property type="evidence" value="ECO:0007669"/>
    <property type="project" value="InterPro"/>
</dbReference>
<keyword evidence="6" id="KW-0238">DNA-binding</keyword>
<evidence type="ECO:0000256" key="1">
    <source>
        <dbReference type="ARBA" id="ARBA00008136"/>
    </source>
</evidence>
<sequence>MCHRMSPLLLRELQEGLKYMQVTGRAHVPRRDPSVVVPDAYPGSQVPLFVPSDDGSLSTAQLTWGFPSPAQGGRTVFNTRIETALRQATDGRGMWAEPIEHGRCIVPVRAFFEWWTQPGAPRTSADGDVPDRRSRRPQVAFRLAGHRIFLIACVRQGKHFSVVTTEPNASVASVHNRMPLVLGPGESSVWLGGDWPSLADRSAIRLDREPCE</sequence>
<dbReference type="Pfam" id="PF02586">
    <property type="entry name" value="SRAP"/>
    <property type="match status" value="1"/>
</dbReference>
<gene>
    <name evidence="9" type="ORF">HF885_04315</name>
</gene>
<dbReference type="AlphaFoldDB" id="A0A7X9TA31"/>
<evidence type="ECO:0000256" key="4">
    <source>
        <dbReference type="ARBA" id="ARBA00022801"/>
    </source>
</evidence>